<dbReference type="RefSeq" id="WP_182622079.1">
    <property type="nucleotide sequence ID" value="NZ_JACIUV010000003.1"/>
</dbReference>
<reference evidence="1 2" key="1">
    <citation type="submission" date="2020-08" db="EMBL/GenBank/DDBJ databases">
        <title>Stenotrophomonas sp. W1S232.</title>
        <authorList>
            <person name="Deng Y."/>
        </authorList>
    </citation>
    <scope>NUCLEOTIDE SEQUENCE [LARGE SCALE GENOMIC DNA]</scope>
    <source>
        <strain evidence="1 2">W1S232</strain>
    </source>
</reference>
<dbReference type="NCBIfam" id="TIGR04498">
    <property type="entry name" value="AbiV_defense"/>
    <property type="match status" value="1"/>
</dbReference>
<evidence type="ECO:0000313" key="2">
    <source>
        <dbReference type="Proteomes" id="UP000550609"/>
    </source>
</evidence>
<protein>
    <submittedName>
        <fullName evidence="1">AbiV family abortive infection protein</fullName>
    </submittedName>
</protein>
<dbReference type="AlphaFoldDB" id="A0A7W3V001"/>
<evidence type="ECO:0000313" key="1">
    <source>
        <dbReference type="EMBL" id="MBB1116931.1"/>
    </source>
</evidence>
<dbReference type="EMBL" id="JACIUV010000003">
    <property type="protein sequence ID" value="MBB1116931.1"/>
    <property type="molecule type" value="Genomic_DNA"/>
</dbReference>
<dbReference type="Pfam" id="PF18728">
    <property type="entry name" value="HEPN_AbiV"/>
    <property type="match status" value="1"/>
</dbReference>
<dbReference type="Proteomes" id="UP000550609">
    <property type="component" value="Unassembled WGS sequence"/>
</dbReference>
<comment type="caution">
    <text evidence="1">The sequence shown here is derived from an EMBL/GenBank/DDBJ whole genome shotgun (WGS) entry which is preliminary data.</text>
</comment>
<organism evidence="1 2">
    <name type="scientific">Stenotrophomonas koreensis</name>
    <dbReference type="NCBI Taxonomy" id="266128"/>
    <lineage>
        <taxon>Bacteria</taxon>
        <taxon>Pseudomonadati</taxon>
        <taxon>Pseudomonadota</taxon>
        <taxon>Gammaproteobacteria</taxon>
        <taxon>Lysobacterales</taxon>
        <taxon>Lysobacteraceae</taxon>
        <taxon>Stenotrophomonas</taxon>
    </lineage>
</organism>
<sequence>MNIEIIGGYAVDGVVSSDVKDKISRIRDGCRLILDNASSLYDEAQILGGAGYFQRCTFLHLISIEECAKIDSLGAAAKGLLSGIDIDLGKLHKKLAKHEVKNHINAWNFPFTAEEEAAHSAGNREEARAAANELRGDYHSFVNRVKNNSLYVDFNGIDCRRPLESVDESDAIWSRDINAEFLRRSELFLRLLDRMVEVPDGYKRLWDVWGDRIVGSKDREELREHLSAMLEDYIVFTGQVSP</sequence>
<gene>
    <name evidence="1" type="ORF">H4O09_07710</name>
</gene>
<name>A0A7W3V001_9GAMM</name>
<accession>A0A7W3V001</accession>
<dbReference type="InterPro" id="IPR030987">
    <property type="entry name" value="AbiV"/>
</dbReference>
<proteinExistence type="predicted"/>